<dbReference type="InterPro" id="IPR036514">
    <property type="entry name" value="SGNH_hydro_sf"/>
</dbReference>
<dbReference type="InterPro" id="IPR039329">
    <property type="entry name" value="SIAE"/>
</dbReference>
<evidence type="ECO:0000259" key="3">
    <source>
        <dbReference type="Pfam" id="PF03629"/>
    </source>
</evidence>
<dbReference type="Gene3D" id="3.40.50.1110">
    <property type="entry name" value="SGNH hydrolase"/>
    <property type="match status" value="1"/>
</dbReference>
<gene>
    <name evidence="4" type="ORF">P9H32_02850</name>
</gene>
<protein>
    <submittedName>
        <fullName evidence="4">Sialate O-acetylesterase</fullName>
    </submittedName>
</protein>
<dbReference type="SUPFAM" id="SSF52266">
    <property type="entry name" value="SGNH hydrolase"/>
    <property type="match status" value="1"/>
</dbReference>
<dbReference type="PANTHER" id="PTHR22901">
    <property type="entry name" value="SIALATE O-ACETYLESTERASE"/>
    <property type="match status" value="1"/>
</dbReference>
<name>A0ABU5MUA3_9BACT</name>
<dbReference type="Pfam" id="PF03629">
    <property type="entry name" value="SASA"/>
    <property type="match status" value="2"/>
</dbReference>
<evidence type="ECO:0000313" key="4">
    <source>
        <dbReference type="EMBL" id="MDZ8117551.1"/>
    </source>
</evidence>
<comment type="caution">
    <text evidence="4">The sequence shown here is derived from an EMBL/GenBank/DDBJ whole genome shotgun (WGS) entry which is preliminary data.</text>
</comment>
<feature type="domain" description="Sialate O-acetylesterase" evidence="3">
    <location>
        <begin position="106"/>
        <end position="206"/>
    </location>
</feature>
<feature type="chain" id="PRO_5047062328" evidence="2">
    <location>
        <begin position="21"/>
        <end position="516"/>
    </location>
</feature>
<dbReference type="RefSeq" id="WP_322607352.1">
    <property type="nucleotide sequence ID" value="NZ_JARVCO010000002.1"/>
</dbReference>
<keyword evidence="1" id="KW-0378">Hydrolase</keyword>
<feature type="domain" description="Sialate O-acetylesterase" evidence="3">
    <location>
        <begin position="282"/>
        <end position="375"/>
    </location>
</feature>
<evidence type="ECO:0000256" key="1">
    <source>
        <dbReference type="ARBA" id="ARBA00022801"/>
    </source>
</evidence>
<organism evidence="4 5">
    <name type="scientific">Pontiella agarivorans</name>
    <dbReference type="NCBI Taxonomy" id="3038953"/>
    <lineage>
        <taxon>Bacteria</taxon>
        <taxon>Pseudomonadati</taxon>
        <taxon>Kiritimatiellota</taxon>
        <taxon>Kiritimatiellia</taxon>
        <taxon>Kiritimatiellales</taxon>
        <taxon>Pontiellaceae</taxon>
        <taxon>Pontiella</taxon>
    </lineage>
</organism>
<keyword evidence="2" id="KW-0732">Signal</keyword>
<dbReference type="PANTHER" id="PTHR22901:SF0">
    <property type="entry name" value="SIALATE O-ACETYLESTERASE"/>
    <property type="match status" value="1"/>
</dbReference>
<evidence type="ECO:0000256" key="2">
    <source>
        <dbReference type="SAM" id="SignalP"/>
    </source>
</evidence>
<sequence length="516" mass="58720">MMKTVKIISLLALACMAAGAEVVLPNIFSDYMLLQQQQKNPVWGMADPGERVTVEFAGQKKTAVADEEGRWKVELDPLEASFEGRSMKIYSFGKLQSEICNILVGEVWMCSGQSNMAWSMNAINDYDMEVATANYPNIRLLAVPRVGTQEPQFNIEAAWTECTPETVKNFSAPGFLFGRKLHHALKVPVGLIYNAWGGSDLEAWLPIHVLEEAGQDEYLAEWNTYLSRYSDEYLEKQKIEYKQWVADGKPGKKRFEPRDVRIGQKRPANIYNGVLHPTIGYGIKGVIWCQGESNIGRAYEYRSLFPLLITTWREWWDNDDLPFYWIQLADHNYEKPEPGESYWAELREAQTITLKLPHTGEAVVIDLGEARDIHYRDKQTAAARLVRHALGKDYGFNIATESPRFQSLEIKGDKAVVTFDHVATHLYAFDVPEVKGFAVAGADKKFYWAEAKIIGKNKVEVWSDQVPEPVAVRYGWADNPVVNLYDRNSLPVTPFRSDDWPVGTMGKKTLYRLMPE</sequence>
<proteinExistence type="predicted"/>
<keyword evidence="5" id="KW-1185">Reference proteome</keyword>
<feature type="signal peptide" evidence="2">
    <location>
        <begin position="1"/>
        <end position="20"/>
    </location>
</feature>
<accession>A0ABU5MUA3</accession>
<evidence type="ECO:0000313" key="5">
    <source>
        <dbReference type="Proteomes" id="UP001290861"/>
    </source>
</evidence>
<dbReference type="InterPro" id="IPR005181">
    <property type="entry name" value="SASA"/>
</dbReference>
<dbReference type="Proteomes" id="UP001290861">
    <property type="component" value="Unassembled WGS sequence"/>
</dbReference>
<dbReference type="EMBL" id="JARVCO010000002">
    <property type="protein sequence ID" value="MDZ8117551.1"/>
    <property type="molecule type" value="Genomic_DNA"/>
</dbReference>
<reference evidence="4 5" key="1">
    <citation type="journal article" date="2024" name="Appl. Environ. Microbiol.">
        <title>Pontiella agarivorans sp. nov., a novel marine anaerobic bacterium capable of degrading macroalgal polysaccharides and fixing nitrogen.</title>
        <authorList>
            <person name="Liu N."/>
            <person name="Kivenson V."/>
            <person name="Peng X."/>
            <person name="Cui Z."/>
            <person name="Lankiewicz T.S."/>
            <person name="Gosselin K.M."/>
            <person name="English C.J."/>
            <person name="Blair E.M."/>
            <person name="O'Malley M.A."/>
            <person name="Valentine D.L."/>
        </authorList>
    </citation>
    <scope>NUCLEOTIDE SEQUENCE [LARGE SCALE GENOMIC DNA]</scope>
    <source>
        <strain evidence="4 5">NLcol2</strain>
    </source>
</reference>